<keyword evidence="3" id="KW-0812">Transmembrane</keyword>
<name>A0A5Q0BED6_9GAMM</name>
<dbReference type="KEGG" id="mmob:F6R98_05640"/>
<dbReference type="Proteomes" id="UP000325755">
    <property type="component" value="Chromosome"/>
</dbReference>
<reference evidence="4 5" key="1">
    <citation type="submission" date="2019-09" db="EMBL/GenBank/DDBJ databases">
        <title>Ecophysiology of the spiral-shaped methanotroph Methylospira mobilis as revealed by the complete genome sequence.</title>
        <authorList>
            <person name="Oshkin I.Y."/>
            <person name="Dedysh S.N."/>
            <person name="Miroshnikov K."/>
            <person name="Danilova O.V."/>
            <person name="Hakobyan A."/>
            <person name="Liesack W."/>
        </authorList>
    </citation>
    <scope>NUCLEOTIDE SEQUENCE [LARGE SCALE GENOMIC DNA]</scope>
    <source>
        <strain evidence="4 5">Shm1</strain>
    </source>
</reference>
<protein>
    <submittedName>
        <fullName evidence="4">Outer membrane beta-barrel protein</fullName>
    </submittedName>
</protein>
<organism evidence="4 5">
    <name type="scientific">Candidatus Methylospira mobilis</name>
    <dbReference type="NCBI Taxonomy" id="1808979"/>
    <lineage>
        <taxon>Bacteria</taxon>
        <taxon>Pseudomonadati</taxon>
        <taxon>Pseudomonadota</taxon>
        <taxon>Gammaproteobacteria</taxon>
        <taxon>Methylococcales</taxon>
        <taxon>Methylococcaceae</taxon>
        <taxon>Candidatus Methylospira</taxon>
    </lineage>
</organism>
<keyword evidence="1" id="KW-0175">Coiled coil</keyword>
<dbReference type="OrthoDB" id="9153755at2"/>
<evidence type="ECO:0000313" key="5">
    <source>
        <dbReference type="Proteomes" id="UP000325755"/>
    </source>
</evidence>
<dbReference type="InterPro" id="IPR018759">
    <property type="entry name" value="BBP2_2"/>
</dbReference>
<proteinExistence type="predicted"/>
<evidence type="ECO:0000256" key="1">
    <source>
        <dbReference type="SAM" id="Coils"/>
    </source>
</evidence>
<feature type="transmembrane region" description="Helical" evidence="3">
    <location>
        <begin position="359"/>
        <end position="382"/>
    </location>
</feature>
<sequence length="974" mass="107139">MREYDWLKLSDLITRGEHPVLGNRSILPKNQASAPAPDAGSVKASGSSVVINEVVEPASVQSGTEPGLAKIEAGIKKLIEATRNRTAANVPVQSRLSATELPENATDADQIGLRIDGALSGQRNLRERIGVLTVRIEQLRDTVSDLGNALDDCGHRLEILTTEKSLLAELKVKAEESARAAVERSKKWEAAATEEILTHAGTQAECAELQKRVEALRLEIERKSEAAAKTRQERMEVEQARIENLNRQFEEITRLKTFREPQADCPDVREYNRSGVFPPPESEQVVASSRDAADLQDDVQGRAETSASELTIRLQQLEEMVRALADNNRRQVDEARKAGLSPSPQPVTKNQAYPRLRDVIIVSLCSAAATLFLMLCMAFFIARNSVASTDYVIEQRPNNNRRRSDEEGAGSEAGSAVSPDTPFYRLLGGARVLMEQDRKAILTVLSAIDGSAGLFDFSSYFLSGDFVFKARDWLGSKKSALPGEGALTADFPSLSPAPPTAAADSEPVPVVPPPTGESGASAPPVSTGFPADATHAAGSESPPVTVARWAETGDGAVSKDWVPPPSSGIKTTISERAVILQREKRAAVHLGPFDAVGSLQMGAGYNNNLYLDNQPAGSWQIFVQPSVKLLLESGRNVYSLGGSVKQNSYPDSTINDYLDRFLETRNWFDFGARHKLDLTGDMSWAHNMFGQYPQQSVAFSSQGVFAFQAPIQFHDRSASAKYTYGALTARGNLEFRLGYKEMRYDNYPDLYQPLSRNDTTTGITFYYRIQPKTKLLAEFNNIHSHYPYNPPAGTPNLDSNFRNYLLGVTWRGTAKTTGTIKLGYVQKEFVNPTAATSASSPWATNVSAMTWHVGVDWEPFRYSGFSLYSSQNLLPSWSLGSTAMDVKNTHVDWHHAWTPRIESKLSFDIGSQTYVGTTPALVNNLQTYGAEVNYQMHRWLRVGASYMYTKRDSSQSVWTGDQNVIMLNVMLTPP</sequence>
<gene>
    <name evidence="4" type="ORF">F6R98_05640</name>
</gene>
<evidence type="ECO:0000313" key="4">
    <source>
        <dbReference type="EMBL" id="QFY42180.1"/>
    </source>
</evidence>
<evidence type="ECO:0000256" key="3">
    <source>
        <dbReference type="SAM" id="Phobius"/>
    </source>
</evidence>
<dbReference type="InParanoid" id="A0A5Q0BED6"/>
<keyword evidence="3" id="KW-0472">Membrane</keyword>
<feature type="region of interest" description="Disordered" evidence="2">
    <location>
        <begin position="329"/>
        <end position="349"/>
    </location>
</feature>
<dbReference type="Pfam" id="PF10082">
    <property type="entry name" value="BBP2_2"/>
    <property type="match status" value="1"/>
</dbReference>
<evidence type="ECO:0000256" key="2">
    <source>
        <dbReference type="SAM" id="MobiDB-lite"/>
    </source>
</evidence>
<accession>A0A5Q0BED6</accession>
<feature type="region of interest" description="Disordered" evidence="2">
    <location>
        <begin position="397"/>
        <end position="416"/>
    </location>
</feature>
<dbReference type="EMBL" id="CP044205">
    <property type="protein sequence ID" value="QFY42180.1"/>
    <property type="molecule type" value="Genomic_DNA"/>
</dbReference>
<keyword evidence="5" id="KW-1185">Reference proteome</keyword>
<feature type="region of interest" description="Disordered" evidence="2">
    <location>
        <begin position="21"/>
        <end position="41"/>
    </location>
</feature>
<keyword evidence="3" id="KW-1133">Transmembrane helix</keyword>
<dbReference type="AlphaFoldDB" id="A0A5Q0BED6"/>
<feature type="coiled-coil region" evidence="1">
    <location>
        <begin position="199"/>
        <end position="255"/>
    </location>
</feature>
<dbReference type="RefSeq" id="WP_153248162.1">
    <property type="nucleotide sequence ID" value="NZ_CP044205.1"/>
</dbReference>
<feature type="region of interest" description="Disordered" evidence="2">
    <location>
        <begin position="490"/>
        <end position="542"/>
    </location>
</feature>